<feature type="domain" description="TrwC relaxase" evidence="1">
    <location>
        <begin position="29"/>
        <end position="288"/>
    </location>
</feature>
<dbReference type="InterPro" id="IPR014862">
    <property type="entry name" value="TrwC"/>
</dbReference>
<dbReference type="SUPFAM" id="SSF55464">
    <property type="entry name" value="Origin of replication-binding domain, RBD-like"/>
    <property type="match status" value="1"/>
</dbReference>
<dbReference type="Pfam" id="PF08751">
    <property type="entry name" value="TrwC"/>
    <property type="match status" value="1"/>
</dbReference>
<comment type="caution">
    <text evidence="2">The sequence shown here is derived from an EMBL/GenBank/DDBJ whole genome shotgun (WGS) entry which is preliminary data.</text>
</comment>
<evidence type="ECO:0000313" key="3">
    <source>
        <dbReference type="Proteomes" id="UP000465306"/>
    </source>
</evidence>
<evidence type="ECO:0000259" key="1">
    <source>
        <dbReference type="Pfam" id="PF08751"/>
    </source>
</evidence>
<accession>A0ABQ1BRK4</accession>
<evidence type="ECO:0000313" key="2">
    <source>
        <dbReference type="EMBL" id="GFG66360.1"/>
    </source>
</evidence>
<dbReference type="EMBL" id="BLKU01000005">
    <property type="protein sequence ID" value="GFG66360.1"/>
    <property type="molecule type" value="Genomic_DNA"/>
</dbReference>
<proteinExistence type="predicted"/>
<protein>
    <recommendedName>
        <fullName evidence="1">TrwC relaxase domain-containing protein</fullName>
    </recommendedName>
</protein>
<sequence>MGQIVSEVSSVRLERDGTAVTMTMHKLTAGNGYEYLIRQVAAVDTTARGRAPLIDYYSTKGESPGRWVGSGLASLSSTRARPVPPEDLAKVWAVPVDSPVTEAQMKALFGEGLHPNADAITKYVAECGVRGLAAAEAAKLGRKFHIRDSETTFVRALAVAYRDHNEEAGLHWNAPIAAPTRAAIRTVVARRMFAEQYKRAPADDRELSGFIARETRARTTAVAGYDLTFSPVKSVSTLWAIAPRAVATVVEECHDVAVGDALAWLETHAAFTRSGKGGVAQVDTTGLLGRRSPTAIHALAILICTPMSRSPTRSPRWALTVCCVGWRLTGSLCTSSPWPPPSCTTRAWKPTLDSDCSCGSLMWSARAAARGRCVKSWESQSS</sequence>
<keyword evidence="3" id="KW-1185">Reference proteome</keyword>
<gene>
    <name evidence="2" type="ORF">MKUB_38500</name>
</gene>
<name>A0ABQ1BRK4_9MYCO</name>
<reference evidence="2 3" key="1">
    <citation type="journal article" date="2019" name="Emerg. Microbes Infect.">
        <title>Comprehensive subspecies identification of 175 nontuberculous mycobacteria species based on 7547 genomic profiles.</title>
        <authorList>
            <person name="Matsumoto Y."/>
            <person name="Kinjo T."/>
            <person name="Motooka D."/>
            <person name="Nabeya D."/>
            <person name="Jung N."/>
            <person name="Uechi K."/>
            <person name="Horii T."/>
            <person name="Iida T."/>
            <person name="Fujita J."/>
            <person name="Nakamura S."/>
        </authorList>
    </citation>
    <scope>NUCLEOTIDE SEQUENCE [LARGE SCALE GENOMIC DNA]</scope>
    <source>
        <strain evidence="2 3">JCM 13573</strain>
    </source>
</reference>
<dbReference type="Proteomes" id="UP000465306">
    <property type="component" value="Unassembled WGS sequence"/>
</dbReference>
<organism evidence="2 3">
    <name type="scientific">Mycobacterium kubicae</name>
    <dbReference type="NCBI Taxonomy" id="120959"/>
    <lineage>
        <taxon>Bacteria</taxon>
        <taxon>Bacillati</taxon>
        <taxon>Actinomycetota</taxon>
        <taxon>Actinomycetes</taxon>
        <taxon>Mycobacteriales</taxon>
        <taxon>Mycobacteriaceae</taxon>
        <taxon>Mycobacterium</taxon>
        <taxon>Mycobacterium simiae complex</taxon>
    </lineage>
</organism>